<keyword evidence="7 11" id="KW-0472">Membrane</keyword>
<evidence type="ECO:0000256" key="6">
    <source>
        <dbReference type="ARBA" id="ARBA00023034"/>
    </source>
</evidence>
<dbReference type="InterPro" id="IPR001173">
    <property type="entry name" value="Glyco_trans_2-like"/>
</dbReference>
<dbReference type="GO" id="GO:0048868">
    <property type="term" value="P:pollen tube development"/>
    <property type="evidence" value="ECO:0007669"/>
    <property type="project" value="UniProtKB-ARBA"/>
</dbReference>
<dbReference type="AlphaFoldDB" id="A0A6G1D7N3"/>
<feature type="transmembrane region" description="Helical" evidence="11">
    <location>
        <begin position="665"/>
        <end position="685"/>
    </location>
</feature>
<dbReference type="GO" id="GO:0000139">
    <property type="term" value="C:Golgi membrane"/>
    <property type="evidence" value="ECO:0007669"/>
    <property type="project" value="UniProtKB-SubCell"/>
</dbReference>
<keyword evidence="6" id="KW-0333">Golgi apparatus</keyword>
<dbReference type="SUPFAM" id="SSF53448">
    <property type="entry name" value="Nucleotide-diphospho-sugar transferases"/>
    <property type="match status" value="1"/>
</dbReference>
<evidence type="ECO:0000313" key="14">
    <source>
        <dbReference type="Proteomes" id="UP000479710"/>
    </source>
</evidence>
<protein>
    <recommendedName>
        <fullName evidence="12">Glycosyltransferase 2-like domain-containing protein</fullName>
    </recommendedName>
</protein>
<dbReference type="FunFam" id="3.90.550.10:FF:000007">
    <property type="entry name" value="probable xyloglucan glycosyltransferase 5"/>
    <property type="match status" value="1"/>
</dbReference>
<sequence>MAPWSGFWAGRPALAGGTPVVVKMENPNWSISEIDEADEGGEFLAGTGGRRRKNAKQITWVLLLKAHRAAGCLAWLASAAVALGGAARRRVAAGRTDDSDAAVEDDGESAPLAPRSPLYAFIRSFVLLSVFLLAVELAAYANGRGRVLVASVDAFHASWVRFRAKYVAPPLQLLADACVVLFLVQSADRLVQSLGCLYIRLNRIKPKPVSRPAALPDPEDPDAGYYPMVLVQIPMCNEKEVYQQSIAAVCNLDWPRSNILVQVLDDSDDPTTQALIKDEVDKWRQNGARIVYRHRVLREGYKAGNLKSAMSCSYVKDYEYVTIFDADFQPYPDFLKRTVPHFKDSEELGLVQARWSFVNKDENLLTRLQNINLCFHFEVEQQVNGIFINFFGFNGTAGVWRIKALEDSGGWMERTTVEDMDIAVRAHLNGWKFVFLNDVECQCELPESYEAYRKQQHRWHSGPMQLFRLCLPDIIRCKIAFWKKANLIFLFFLLRKLILPFYSFTLFCIILPMTMFVPEAELPDWVVCYIPALMTFLNILPAPKSFPFIIPYLLFENTMSVTKFNAMISGLFQLGSAYEWVVTKKSGRSSEGDLIALAPKELKQQKACSTPILDLAAIKEQSMLKQPSPRKEAKKKYNRIYKKELALSLLLLTAAARSLLSKQGIHFYFLLFQGLAFLLVGLDLIDCRLQSDSDQYWDIMSLLLQDS</sequence>
<evidence type="ECO:0000259" key="12">
    <source>
        <dbReference type="Pfam" id="PF13632"/>
    </source>
</evidence>
<dbReference type="GO" id="GO:0099402">
    <property type="term" value="P:plant organ development"/>
    <property type="evidence" value="ECO:0007669"/>
    <property type="project" value="UniProtKB-ARBA"/>
</dbReference>
<keyword evidence="14" id="KW-1185">Reference proteome</keyword>
<organism evidence="13 14">
    <name type="scientific">Oryza meyeriana var. granulata</name>
    <dbReference type="NCBI Taxonomy" id="110450"/>
    <lineage>
        <taxon>Eukaryota</taxon>
        <taxon>Viridiplantae</taxon>
        <taxon>Streptophyta</taxon>
        <taxon>Embryophyta</taxon>
        <taxon>Tracheophyta</taxon>
        <taxon>Spermatophyta</taxon>
        <taxon>Magnoliopsida</taxon>
        <taxon>Liliopsida</taxon>
        <taxon>Poales</taxon>
        <taxon>Poaceae</taxon>
        <taxon>BOP clade</taxon>
        <taxon>Oryzoideae</taxon>
        <taxon>Oryzeae</taxon>
        <taxon>Oryzinae</taxon>
        <taxon>Oryza</taxon>
        <taxon>Oryza meyeriana</taxon>
    </lineage>
</organism>
<comment type="similarity">
    <text evidence="10">Belongs to the glycosyltransferase 2 family. Plant cellulose synthase-like C subfamily.</text>
</comment>
<evidence type="ECO:0000256" key="2">
    <source>
        <dbReference type="ARBA" id="ARBA00022676"/>
    </source>
</evidence>
<dbReference type="EMBL" id="SPHZ02000007">
    <property type="protein sequence ID" value="KAF0908312.1"/>
    <property type="molecule type" value="Genomic_DNA"/>
</dbReference>
<evidence type="ECO:0000256" key="9">
    <source>
        <dbReference type="ARBA" id="ARBA00055179"/>
    </source>
</evidence>
<dbReference type="PANTHER" id="PTHR32044">
    <property type="entry name" value="GLUCOMANNAN 4-BETA-MANNOSYLTRANSFERASE 9"/>
    <property type="match status" value="1"/>
</dbReference>
<keyword evidence="4 11" id="KW-0812">Transmembrane</keyword>
<keyword evidence="5 11" id="KW-1133">Transmembrane helix</keyword>
<feature type="transmembrane region" description="Helical" evidence="11">
    <location>
        <begin position="529"/>
        <end position="555"/>
    </location>
</feature>
<feature type="transmembrane region" description="Helical" evidence="11">
    <location>
        <begin position="497"/>
        <end position="517"/>
    </location>
</feature>
<feature type="transmembrane region" description="Helical" evidence="11">
    <location>
        <begin position="118"/>
        <end position="141"/>
    </location>
</feature>
<evidence type="ECO:0000313" key="13">
    <source>
        <dbReference type="EMBL" id="KAF0908312.1"/>
    </source>
</evidence>
<evidence type="ECO:0000256" key="8">
    <source>
        <dbReference type="ARBA" id="ARBA00023316"/>
    </source>
</evidence>
<evidence type="ECO:0000256" key="11">
    <source>
        <dbReference type="SAM" id="Phobius"/>
    </source>
</evidence>
<keyword evidence="3" id="KW-0808">Transferase</keyword>
<dbReference type="InterPro" id="IPR029044">
    <property type="entry name" value="Nucleotide-diphossugar_trans"/>
</dbReference>
<gene>
    <name evidence="13" type="ORF">E2562_024726</name>
</gene>
<evidence type="ECO:0000256" key="1">
    <source>
        <dbReference type="ARBA" id="ARBA00004653"/>
    </source>
</evidence>
<reference evidence="13 14" key="1">
    <citation type="submission" date="2019-11" db="EMBL/GenBank/DDBJ databases">
        <title>Whole genome sequence of Oryza granulata.</title>
        <authorList>
            <person name="Li W."/>
        </authorList>
    </citation>
    <scope>NUCLEOTIDE SEQUENCE [LARGE SCALE GENOMIC DNA]</scope>
    <source>
        <strain evidence="14">cv. Menghai</strain>
        <tissue evidence="13">Leaf</tissue>
    </source>
</reference>
<dbReference type="PANTHER" id="PTHR32044:SF59">
    <property type="entry name" value="XYLOGLUCAN GLYCOSYLTRANSFERASE 10-RELATED"/>
    <property type="match status" value="1"/>
</dbReference>
<dbReference type="Proteomes" id="UP000479710">
    <property type="component" value="Unassembled WGS sequence"/>
</dbReference>
<accession>A0A6G1D7N3</accession>
<evidence type="ECO:0000256" key="10">
    <source>
        <dbReference type="ARBA" id="ARBA00061151"/>
    </source>
</evidence>
<dbReference type="GO" id="GO:0071555">
    <property type="term" value="P:cell wall organization"/>
    <property type="evidence" value="ECO:0007669"/>
    <property type="project" value="UniProtKB-KW"/>
</dbReference>
<keyword evidence="8" id="KW-0961">Cell wall biogenesis/degradation</keyword>
<comment type="caution">
    <text evidence="13">The sequence shown here is derived from an EMBL/GenBank/DDBJ whole genome shotgun (WGS) entry which is preliminary data.</text>
</comment>
<comment type="subcellular location">
    <subcellularLocation>
        <location evidence="1">Golgi apparatus membrane</location>
        <topology evidence="1">Multi-pass membrane protein</topology>
    </subcellularLocation>
</comment>
<dbReference type="OrthoDB" id="72851at2759"/>
<evidence type="ECO:0000256" key="7">
    <source>
        <dbReference type="ARBA" id="ARBA00023136"/>
    </source>
</evidence>
<evidence type="ECO:0000256" key="5">
    <source>
        <dbReference type="ARBA" id="ARBA00022989"/>
    </source>
</evidence>
<comment type="function">
    <text evidence="9">Probable beta-1,4-glucan synthase rather involved in the synthesis of the xyloglucan backbone than cellulose. Seems to work simultaneously with xyloglucan 6-xylosyltransferase. Xyloglucan is a noncellulosic polysaccharides of plant cell wall and consists of a glucan backbone substituted by xylose, galactose and fucose.</text>
</comment>
<proteinExistence type="inferred from homology"/>
<keyword evidence="2" id="KW-0328">Glycosyltransferase</keyword>
<dbReference type="GO" id="GO:0016757">
    <property type="term" value="F:glycosyltransferase activity"/>
    <property type="evidence" value="ECO:0007669"/>
    <property type="project" value="UniProtKB-KW"/>
</dbReference>
<dbReference type="Pfam" id="PF13632">
    <property type="entry name" value="Glyco_trans_2_3"/>
    <property type="match status" value="1"/>
</dbReference>
<feature type="domain" description="Glycosyltransferase 2-like" evidence="12">
    <location>
        <begin position="320"/>
        <end position="516"/>
    </location>
</feature>
<name>A0A6G1D7N3_9ORYZ</name>
<dbReference type="Gene3D" id="3.90.550.10">
    <property type="entry name" value="Spore Coat Polysaccharide Biosynthesis Protein SpsA, Chain A"/>
    <property type="match status" value="1"/>
</dbReference>
<feature type="transmembrane region" description="Helical" evidence="11">
    <location>
        <begin position="640"/>
        <end position="659"/>
    </location>
</feature>
<evidence type="ECO:0000256" key="4">
    <source>
        <dbReference type="ARBA" id="ARBA00022692"/>
    </source>
</evidence>
<evidence type="ECO:0000256" key="3">
    <source>
        <dbReference type="ARBA" id="ARBA00022679"/>
    </source>
</evidence>